<accession>E6UG63</accession>
<feature type="transmembrane region" description="Helical" evidence="10">
    <location>
        <begin position="280"/>
        <end position="302"/>
    </location>
</feature>
<dbReference type="PANTHER" id="PTHR43823">
    <property type="entry name" value="SPORULATION PROTEIN YKVU"/>
    <property type="match status" value="1"/>
</dbReference>
<evidence type="ECO:0000256" key="10">
    <source>
        <dbReference type="SAM" id="Phobius"/>
    </source>
</evidence>
<sequence length="471" mass="51864">MNEVREKNPLGYQKIPMLLCKFALPSVIAMLVSSLYNVVDQIFIGKGVGPLGNAATGVAFPLTTICMAITLAIGIGTASRYSLYLGKHEEEKAASTVGCSLCMMIGFGILLTVVTELFLHPMLMAFGATKYVYPYAYDYTKITALGMPFIVVMNCMSNLARADGSPRYSMITMIIGAVINTVLDPIFIFKFDWGVSGAAWATVIGQVVSGLFALTYLKKLKRITLRREHIRLSLREMLTTLTMGMSNGLTQIALTLVQIVMNRSLTKYGELSPYGSDIPLAASTIVMKVNSIVLAIIIGILQGMQPIVGFNYSARQYERVKRVYKLAIKCELVITIIAFAIFQVFPKQVLSLFDSSDNQETALYFDFAVKFMRTFLLLLPLTGVQMISSNFFAAIGKPIKGAVLSLTRQVLFLIPLVLILSHFFGLNGIMAAAPLSDLIAFIVVMVFIKREIDQMDTVSKILAEYNIKCPI</sequence>
<feature type="transmembrane region" description="Helical" evidence="10">
    <location>
        <begin position="429"/>
        <end position="448"/>
    </location>
</feature>
<evidence type="ECO:0000256" key="2">
    <source>
        <dbReference type="ARBA" id="ARBA00008417"/>
    </source>
</evidence>
<dbReference type="STRING" id="697329.Rumal_0541"/>
<dbReference type="NCBIfam" id="TIGR00797">
    <property type="entry name" value="matE"/>
    <property type="match status" value="1"/>
</dbReference>
<name>E6UG63_RUMA7</name>
<dbReference type="PANTHER" id="PTHR43823:SF3">
    <property type="entry name" value="MULTIDRUG EXPORT PROTEIN MEPA"/>
    <property type="match status" value="1"/>
</dbReference>
<dbReference type="GO" id="GO:0042910">
    <property type="term" value="F:xenobiotic transmembrane transporter activity"/>
    <property type="evidence" value="ECO:0007669"/>
    <property type="project" value="InterPro"/>
</dbReference>
<protein>
    <recommendedName>
        <fullName evidence="3">Multidrug export protein MepA</fullName>
    </recommendedName>
</protein>
<evidence type="ECO:0000256" key="3">
    <source>
        <dbReference type="ARBA" id="ARBA00022106"/>
    </source>
</evidence>
<reference evidence="11 12" key="1">
    <citation type="journal article" date="2011" name="J. Bacteriol.">
        <title>Complete genome of the cellulolytic ruminal bacterium Ruminococcus albus 7.</title>
        <authorList>
            <person name="Suen G."/>
            <person name="Stevenson D.M."/>
            <person name="Bruce D.C."/>
            <person name="Chertkov O."/>
            <person name="Copeland A."/>
            <person name="Cheng J.F."/>
            <person name="Detter C."/>
            <person name="Detter J.C."/>
            <person name="Goodwin L.A."/>
            <person name="Han C.S."/>
            <person name="Hauser L.J."/>
            <person name="Ivanova N.N."/>
            <person name="Kyrpides N.C."/>
            <person name="Land M.L."/>
            <person name="Lapidus A."/>
            <person name="Lucas S."/>
            <person name="Ovchinnikova G."/>
            <person name="Pitluck S."/>
            <person name="Tapia R."/>
            <person name="Woyke T."/>
            <person name="Boyum J."/>
            <person name="Mead D."/>
            <person name="Weimer P.J."/>
        </authorList>
    </citation>
    <scope>NUCLEOTIDE SEQUENCE [LARGE SCALE GENOMIC DNA]</scope>
    <source>
        <strain evidence="12">ATCC 27210 / DSM 20455 / JCM 14654 / NCDO 2250 / 7</strain>
    </source>
</reference>
<evidence type="ECO:0000313" key="12">
    <source>
        <dbReference type="Proteomes" id="UP000006919"/>
    </source>
</evidence>
<keyword evidence="4" id="KW-0813">Transport</keyword>
<evidence type="ECO:0000256" key="8">
    <source>
        <dbReference type="ARBA" id="ARBA00023136"/>
    </source>
</evidence>
<feature type="transmembrane region" description="Helical" evidence="10">
    <location>
        <begin position="139"/>
        <end position="156"/>
    </location>
</feature>
<keyword evidence="7 10" id="KW-1133">Transmembrane helix</keyword>
<evidence type="ECO:0000256" key="4">
    <source>
        <dbReference type="ARBA" id="ARBA00022448"/>
    </source>
</evidence>
<evidence type="ECO:0000256" key="7">
    <source>
        <dbReference type="ARBA" id="ARBA00022989"/>
    </source>
</evidence>
<gene>
    <name evidence="11" type="ordered locus">Rumal_0541</name>
</gene>
<dbReference type="InterPro" id="IPR002528">
    <property type="entry name" value="MATE_fam"/>
</dbReference>
<dbReference type="GO" id="GO:0046677">
    <property type="term" value="P:response to antibiotic"/>
    <property type="evidence" value="ECO:0007669"/>
    <property type="project" value="UniProtKB-KW"/>
</dbReference>
<dbReference type="InterPro" id="IPR051327">
    <property type="entry name" value="MATE_MepA_subfamily"/>
</dbReference>
<keyword evidence="5" id="KW-1003">Cell membrane</keyword>
<proteinExistence type="inferred from homology"/>
<dbReference type="OrthoDB" id="9811110at2"/>
<feature type="transmembrane region" description="Helical" evidence="10">
    <location>
        <begin position="59"/>
        <end position="81"/>
    </location>
</feature>
<feature type="transmembrane region" description="Helical" evidence="10">
    <location>
        <begin position="375"/>
        <end position="395"/>
    </location>
</feature>
<dbReference type="AlphaFoldDB" id="E6UG63"/>
<dbReference type="CDD" id="cd13143">
    <property type="entry name" value="MATE_MepA_like"/>
    <property type="match status" value="1"/>
</dbReference>
<keyword evidence="8 10" id="KW-0472">Membrane</keyword>
<dbReference type="eggNOG" id="COG0534">
    <property type="taxonomic scope" value="Bacteria"/>
</dbReference>
<feature type="transmembrane region" description="Helical" evidence="10">
    <location>
        <begin position="93"/>
        <end position="119"/>
    </location>
</feature>
<dbReference type="PIRSF" id="PIRSF006603">
    <property type="entry name" value="DinF"/>
    <property type="match status" value="1"/>
</dbReference>
<comment type="subcellular location">
    <subcellularLocation>
        <location evidence="1">Cell membrane</location>
        <topology evidence="1">Multi-pass membrane protein</topology>
    </subcellularLocation>
</comment>
<dbReference type="InterPro" id="IPR048279">
    <property type="entry name" value="MdtK-like"/>
</dbReference>
<evidence type="ECO:0000256" key="6">
    <source>
        <dbReference type="ARBA" id="ARBA00022692"/>
    </source>
</evidence>
<feature type="transmembrane region" description="Helical" evidence="10">
    <location>
        <begin position="168"/>
        <end position="191"/>
    </location>
</feature>
<dbReference type="Pfam" id="PF01554">
    <property type="entry name" value="MatE"/>
    <property type="match status" value="2"/>
</dbReference>
<feature type="transmembrane region" description="Helical" evidence="10">
    <location>
        <begin position="238"/>
        <end position="260"/>
    </location>
</feature>
<dbReference type="RefSeq" id="WP_013497281.1">
    <property type="nucleotide sequence ID" value="NC_014833.1"/>
</dbReference>
<evidence type="ECO:0000256" key="1">
    <source>
        <dbReference type="ARBA" id="ARBA00004651"/>
    </source>
</evidence>
<evidence type="ECO:0000256" key="5">
    <source>
        <dbReference type="ARBA" id="ARBA00022475"/>
    </source>
</evidence>
<dbReference type="EMBL" id="CP002403">
    <property type="protein sequence ID" value="ADU21090.1"/>
    <property type="molecule type" value="Genomic_DNA"/>
</dbReference>
<organism evidence="11 12">
    <name type="scientific">Ruminococcus albus (strain ATCC 27210 / DSM 20455 / JCM 14654 / NCDO 2250 / 7)</name>
    <dbReference type="NCBI Taxonomy" id="697329"/>
    <lineage>
        <taxon>Bacteria</taxon>
        <taxon>Bacillati</taxon>
        <taxon>Bacillota</taxon>
        <taxon>Clostridia</taxon>
        <taxon>Eubacteriales</taxon>
        <taxon>Oscillospiraceae</taxon>
        <taxon>Ruminococcus</taxon>
    </lineage>
</organism>
<dbReference type="GO" id="GO:0015297">
    <property type="term" value="F:antiporter activity"/>
    <property type="evidence" value="ECO:0007669"/>
    <property type="project" value="InterPro"/>
</dbReference>
<feature type="transmembrane region" description="Helical" evidence="10">
    <location>
        <begin position="18"/>
        <end position="39"/>
    </location>
</feature>
<evidence type="ECO:0000256" key="9">
    <source>
        <dbReference type="ARBA" id="ARBA00023251"/>
    </source>
</evidence>
<feature type="transmembrane region" description="Helical" evidence="10">
    <location>
        <begin position="197"/>
        <end position="217"/>
    </location>
</feature>
<dbReference type="GO" id="GO:0005886">
    <property type="term" value="C:plasma membrane"/>
    <property type="evidence" value="ECO:0007669"/>
    <property type="project" value="UniProtKB-SubCell"/>
</dbReference>
<feature type="transmembrane region" description="Helical" evidence="10">
    <location>
        <begin position="323"/>
        <end position="345"/>
    </location>
</feature>
<dbReference type="HOGENOM" id="CLU_012893_0_0_9"/>
<keyword evidence="6 10" id="KW-0812">Transmembrane</keyword>
<comment type="similarity">
    <text evidence="2">Belongs to the multi antimicrobial extrusion (MATE) (TC 2.A.66.1) family. MepA subfamily.</text>
</comment>
<feature type="transmembrane region" description="Helical" evidence="10">
    <location>
        <begin position="402"/>
        <end position="423"/>
    </location>
</feature>
<dbReference type="InterPro" id="IPR045070">
    <property type="entry name" value="MATE_MepA-like"/>
</dbReference>
<keyword evidence="9" id="KW-0046">Antibiotic resistance</keyword>
<dbReference type="KEGG" id="ral:Rumal_0541"/>
<dbReference type="Proteomes" id="UP000006919">
    <property type="component" value="Chromosome"/>
</dbReference>
<evidence type="ECO:0000313" key="11">
    <source>
        <dbReference type="EMBL" id="ADU21090.1"/>
    </source>
</evidence>